<dbReference type="Gene3D" id="3.30.1230.10">
    <property type="entry name" value="YlxR-like"/>
    <property type="match status" value="1"/>
</dbReference>
<dbReference type="KEGG" id="awe:JG540_06765"/>
<proteinExistence type="predicted"/>
<evidence type="ECO:0000313" key="3">
    <source>
        <dbReference type="Proteomes" id="UP000595895"/>
    </source>
</evidence>
<dbReference type="EMBL" id="CP066802">
    <property type="protein sequence ID" value="QQM68392.1"/>
    <property type="molecule type" value="Genomic_DNA"/>
</dbReference>
<dbReference type="Pfam" id="PF04296">
    <property type="entry name" value="YlxR"/>
    <property type="match status" value="1"/>
</dbReference>
<sequence length="105" mass="11092">MSSHVPERTCVGCRGRAPRSRLLRLTVAGSTVLVDAPARNPGRGAWIHQDPACLALAERRRAFGRALRVEGLLDLGPVHQWFSRLPVAGPAVTPTGGGTTDCKGG</sequence>
<dbReference type="Proteomes" id="UP000595895">
    <property type="component" value="Chromosome"/>
</dbReference>
<reference evidence="2 3" key="1">
    <citation type="submission" date="2020-12" db="EMBL/GenBank/DDBJ databases">
        <authorList>
            <person name="Zhou J."/>
        </authorList>
    </citation>
    <scope>NUCLEOTIDE SEQUENCE [LARGE SCALE GENOMIC DNA]</scope>
    <source>
        <strain evidence="2 3">CCUG 61299</strain>
    </source>
</reference>
<evidence type="ECO:0000259" key="1">
    <source>
        <dbReference type="Pfam" id="PF04296"/>
    </source>
</evidence>
<organism evidence="2 3">
    <name type="scientific">Actinomyces weissii</name>
    <dbReference type="NCBI Taxonomy" id="675090"/>
    <lineage>
        <taxon>Bacteria</taxon>
        <taxon>Bacillati</taxon>
        <taxon>Actinomycetota</taxon>
        <taxon>Actinomycetes</taxon>
        <taxon>Actinomycetales</taxon>
        <taxon>Actinomycetaceae</taxon>
        <taxon>Actinomyces</taxon>
    </lineage>
</organism>
<name>A0A7T7MBG1_9ACTO</name>
<dbReference type="InterPro" id="IPR037465">
    <property type="entry name" value="YlxR"/>
</dbReference>
<protein>
    <submittedName>
        <fullName evidence="2">YlxR family protein</fullName>
    </submittedName>
</protein>
<accession>A0A7T7MBG1</accession>
<dbReference type="PANTHER" id="PTHR34215:SF1">
    <property type="entry name" value="YLXR DOMAIN-CONTAINING PROTEIN"/>
    <property type="match status" value="1"/>
</dbReference>
<dbReference type="SUPFAM" id="SSF64376">
    <property type="entry name" value="YlxR-like"/>
    <property type="match status" value="1"/>
</dbReference>
<evidence type="ECO:0000313" key="2">
    <source>
        <dbReference type="EMBL" id="QQM68392.1"/>
    </source>
</evidence>
<dbReference type="AlphaFoldDB" id="A0A7T7MBG1"/>
<feature type="domain" description="YlxR" evidence="1">
    <location>
        <begin position="8"/>
        <end position="70"/>
    </location>
</feature>
<keyword evidence="3" id="KW-1185">Reference proteome</keyword>
<gene>
    <name evidence="2" type="ORF">JG540_06765</name>
</gene>
<dbReference type="InterPro" id="IPR035931">
    <property type="entry name" value="YlxR-like_sf"/>
</dbReference>
<dbReference type="PANTHER" id="PTHR34215">
    <property type="entry name" value="BLL0784 PROTEIN"/>
    <property type="match status" value="1"/>
</dbReference>
<dbReference type="InterPro" id="IPR007393">
    <property type="entry name" value="YlxR_dom"/>
</dbReference>